<keyword evidence="2" id="KW-1185">Reference proteome</keyword>
<dbReference type="Proteomes" id="UP000474024">
    <property type="component" value="Unassembled WGS sequence"/>
</dbReference>
<dbReference type="GO" id="GO:0003677">
    <property type="term" value="F:DNA binding"/>
    <property type="evidence" value="ECO:0007669"/>
    <property type="project" value="InterPro"/>
</dbReference>
<organism evidence="1 2">
    <name type="scientific">Roseburia porci</name>
    <dbReference type="NCBI Taxonomy" id="2605790"/>
    <lineage>
        <taxon>Bacteria</taxon>
        <taxon>Bacillati</taxon>
        <taxon>Bacillota</taxon>
        <taxon>Clostridia</taxon>
        <taxon>Lachnospirales</taxon>
        <taxon>Lachnospiraceae</taxon>
        <taxon>Roseburia</taxon>
    </lineage>
</organism>
<gene>
    <name evidence="1" type="ORF">FYJ75_00325</name>
</gene>
<dbReference type="AlphaFoldDB" id="A0A6L5YMX4"/>
<accession>A0A6L5YMX4</accession>
<proteinExistence type="predicted"/>
<dbReference type="SUPFAM" id="SSF47413">
    <property type="entry name" value="lambda repressor-like DNA-binding domains"/>
    <property type="match status" value="1"/>
</dbReference>
<dbReference type="InterPro" id="IPR010982">
    <property type="entry name" value="Lambda_DNA-bd_dom_sf"/>
</dbReference>
<evidence type="ECO:0000313" key="1">
    <source>
        <dbReference type="EMBL" id="MST73477.1"/>
    </source>
</evidence>
<sequence length="116" mass="13580">MLNRFGKISRKLRIDHNELLLEMAECLGVSPAFLSKTENGKAKPPVDWKYKIKAHYNLDEESYAELCESIDEARRVNTLRIHDINESDTDLMLAFARKINDMSDHEKENLRKKFNI</sequence>
<protein>
    <submittedName>
        <fullName evidence="1">Helix-turn-helix transcriptional regulator</fullName>
    </submittedName>
</protein>
<dbReference type="Gene3D" id="1.10.260.40">
    <property type="entry name" value="lambda repressor-like DNA-binding domains"/>
    <property type="match status" value="1"/>
</dbReference>
<name>A0A6L5YMX4_9FIRM</name>
<dbReference type="InterPro" id="IPR001387">
    <property type="entry name" value="Cro/C1-type_HTH"/>
</dbReference>
<dbReference type="RefSeq" id="WP_154427682.1">
    <property type="nucleotide sequence ID" value="NZ_VUNI01000001.1"/>
</dbReference>
<dbReference type="EMBL" id="VUNI01000001">
    <property type="protein sequence ID" value="MST73477.1"/>
    <property type="molecule type" value="Genomic_DNA"/>
</dbReference>
<dbReference type="CDD" id="cd00093">
    <property type="entry name" value="HTH_XRE"/>
    <property type="match status" value="1"/>
</dbReference>
<comment type="caution">
    <text evidence="1">The sequence shown here is derived from an EMBL/GenBank/DDBJ whole genome shotgun (WGS) entry which is preliminary data.</text>
</comment>
<evidence type="ECO:0000313" key="2">
    <source>
        <dbReference type="Proteomes" id="UP000474024"/>
    </source>
</evidence>
<reference evidence="1 2" key="1">
    <citation type="submission" date="2019-08" db="EMBL/GenBank/DDBJ databases">
        <title>In-depth cultivation of the pig gut microbiome towards novel bacterial diversity and tailored functional studies.</title>
        <authorList>
            <person name="Wylensek D."/>
            <person name="Hitch T.C.A."/>
            <person name="Clavel T."/>
        </authorList>
    </citation>
    <scope>NUCLEOTIDE SEQUENCE [LARGE SCALE GENOMIC DNA]</scope>
    <source>
        <strain evidence="1 2">MUC/MUC-530-WT-4D</strain>
    </source>
</reference>